<dbReference type="GO" id="GO:0008483">
    <property type="term" value="F:transaminase activity"/>
    <property type="evidence" value="ECO:0007669"/>
    <property type="project" value="UniProtKB-KW"/>
</dbReference>
<dbReference type="EMBL" id="CP113257">
    <property type="protein sequence ID" value="WAE54734.1"/>
    <property type="molecule type" value="Genomic_DNA"/>
</dbReference>
<protein>
    <submittedName>
        <fullName evidence="9">Phosphoserine aminotransferase</fullName>
    </submittedName>
</protein>
<evidence type="ECO:0000256" key="5">
    <source>
        <dbReference type="ARBA" id="ARBA00022643"/>
    </source>
</evidence>
<evidence type="ECO:0000256" key="4">
    <source>
        <dbReference type="ARBA" id="ARBA00022630"/>
    </source>
</evidence>
<keyword evidence="5" id="KW-0288">FMN</keyword>
<organism evidence="9 10">
    <name type="scientific">Stutzerimonas frequens</name>
    <dbReference type="NCBI Taxonomy" id="2968969"/>
    <lineage>
        <taxon>Bacteria</taxon>
        <taxon>Pseudomonadati</taxon>
        <taxon>Pseudomonadota</taxon>
        <taxon>Gammaproteobacteria</taxon>
        <taxon>Pseudomonadales</taxon>
        <taxon>Pseudomonadaceae</taxon>
        <taxon>Stutzerimonas</taxon>
    </lineage>
</organism>
<dbReference type="GO" id="GO:0004152">
    <property type="term" value="F:dihydroorotate dehydrogenase activity"/>
    <property type="evidence" value="ECO:0007669"/>
    <property type="project" value="InterPro"/>
</dbReference>
<comment type="pathway">
    <text evidence="3">Pyrimidine metabolism; UMP biosynthesis via de novo pathway.</text>
</comment>
<evidence type="ECO:0000256" key="2">
    <source>
        <dbReference type="ARBA" id="ARBA00003125"/>
    </source>
</evidence>
<comment type="cofactor">
    <cofactor evidence="1">
        <name>FMN</name>
        <dbReference type="ChEBI" id="CHEBI:58210"/>
    </cofactor>
</comment>
<name>A0AA47I030_9GAMM</name>
<evidence type="ECO:0000256" key="7">
    <source>
        <dbReference type="ARBA" id="ARBA00023002"/>
    </source>
</evidence>
<dbReference type="InterPro" id="IPR012135">
    <property type="entry name" value="Dihydroorotate_DH_1_2"/>
</dbReference>
<comment type="function">
    <text evidence="2">Catalyzes the conversion of dihydroorotate to orotate with quinone as electron acceptor.</text>
</comment>
<dbReference type="Pfam" id="PF01180">
    <property type="entry name" value="DHO_dh"/>
    <property type="match status" value="1"/>
</dbReference>
<evidence type="ECO:0000313" key="9">
    <source>
        <dbReference type="EMBL" id="WAE54734.1"/>
    </source>
</evidence>
<accession>A0AA47I030</accession>
<reference evidence="9" key="1">
    <citation type="submission" date="2022-11" db="EMBL/GenBank/DDBJ databases">
        <title>Genomic of Pseudomonas TF18.</title>
        <authorList>
            <person name="Liu T."/>
        </authorList>
    </citation>
    <scope>NUCLEOTIDE SEQUENCE</scope>
    <source>
        <strain evidence="9">TF18</strain>
    </source>
</reference>
<dbReference type="SUPFAM" id="SSF51395">
    <property type="entry name" value="FMN-linked oxidoreductases"/>
    <property type="match status" value="1"/>
</dbReference>
<dbReference type="Proteomes" id="UP001164632">
    <property type="component" value="Chromosome"/>
</dbReference>
<dbReference type="PANTHER" id="PTHR48109:SF4">
    <property type="entry name" value="DIHYDROOROTATE DEHYDROGENASE (QUINONE), MITOCHONDRIAL"/>
    <property type="match status" value="1"/>
</dbReference>
<evidence type="ECO:0000256" key="3">
    <source>
        <dbReference type="ARBA" id="ARBA00004725"/>
    </source>
</evidence>
<dbReference type="GO" id="GO:0006222">
    <property type="term" value="P:UMP biosynthetic process"/>
    <property type="evidence" value="ECO:0007669"/>
    <property type="project" value="InterPro"/>
</dbReference>
<dbReference type="Gene3D" id="3.20.20.70">
    <property type="entry name" value="Aldolase class I"/>
    <property type="match status" value="2"/>
</dbReference>
<keyword evidence="9" id="KW-0032">Aminotransferase</keyword>
<dbReference type="InterPro" id="IPR005720">
    <property type="entry name" value="Dihydroorotate_DH_cat"/>
</dbReference>
<dbReference type="InterPro" id="IPR050074">
    <property type="entry name" value="DHO_dehydrogenase"/>
</dbReference>
<feature type="domain" description="Dihydroorotate dehydrogenase catalytic" evidence="8">
    <location>
        <begin position="221"/>
        <end position="279"/>
    </location>
</feature>
<keyword evidence="4" id="KW-0285">Flavoprotein</keyword>
<keyword evidence="6" id="KW-0665">Pyrimidine biosynthesis</keyword>
<evidence type="ECO:0000256" key="1">
    <source>
        <dbReference type="ARBA" id="ARBA00001917"/>
    </source>
</evidence>
<dbReference type="InterPro" id="IPR013785">
    <property type="entry name" value="Aldolase_TIM"/>
</dbReference>
<dbReference type="AlphaFoldDB" id="A0AA47I030"/>
<gene>
    <name evidence="9" type="ORF">OSV15_11465</name>
</gene>
<sequence length="281" mass="30534">MDSDMRWAMLGRRALQRLALGITSAACSVTRGDLTQPVAAMGLSFRSPLGIAAGFDRNGRLARRVATLGFGFTEIGSMTAAQTNDLGDIPQGPALLGINLTLDARNSSAECRGQLRNAWRQADYLMLNLIGPASAPLLHQPARLRGLLVALREEQQVLNHSAGRHVPLAVKLRCLPGQIPFSLTSLLLELSYDGVLAAHDPGPPATRQRYDAWRDEHQQALACEQIEQLHRFCGDDIALMSVGGIQTAEHLAARLQAGARLVQIHAALLRQGPWVARRLLR</sequence>
<proteinExistence type="predicted"/>
<dbReference type="PANTHER" id="PTHR48109">
    <property type="entry name" value="DIHYDROOROTATE DEHYDROGENASE (QUINONE), MITOCHONDRIAL-RELATED"/>
    <property type="match status" value="1"/>
</dbReference>
<evidence type="ECO:0000259" key="8">
    <source>
        <dbReference type="Pfam" id="PF01180"/>
    </source>
</evidence>
<dbReference type="RefSeq" id="WP_267932811.1">
    <property type="nucleotide sequence ID" value="NZ_CP113257.1"/>
</dbReference>
<evidence type="ECO:0000256" key="6">
    <source>
        <dbReference type="ARBA" id="ARBA00022975"/>
    </source>
</evidence>
<keyword evidence="9" id="KW-0808">Transferase</keyword>
<dbReference type="GO" id="GO:0005737">
    <property type="term" value="C:cytoplasm"/>
    <property type="evidence" value="ECO:0007669"/>
    <property type="project" value="InterPro"/>
</dbReference>
<dbReference type="GO" id="GO:0006207">
    <property type="term" value="P:'de novo' pyrimidine nucleobase biosynthetic process"/>
    <property type="evidence" value="ECO:0007669"/>
    <property type="project" value="TreeGrafter"/>
</dbReference>
<evidence type="ECO:0000313" key="10">
    <source>
        <dbReference type="Proteomes" id="UP001164632"/>
    </source>
</evidence>
<dbReference type="PIRSF" id="PIRSF000164">
    <property type="entry name" value="DHO_oxidase"/>
    <property type="match status" value="1"/>
</dbReference>
<keyword evidence="7" id="KW-0560">Oxidoreductase</keyword>